<accession>A0A1B8YCC9</accession>
<proteinExistence type="predicted"/>
<dbReference type="PATRIC" id="fig|29488.15.peg.4596"/>
<protein>
    <submittedName>
        <fullName evidence="1">Uncharacterized protein</fullName>
    </submittedName>
</protein>
<reference evidence="2" key="1">
    <citation type="submission" date="2015-11" db="EMBL/GenBank/DDBJ databases">
        <authorList>
            <person name="Tobias N.J."/>
            <person name="Mishra B."/>
            <person name="Gupta D.K."/>
            <person name="Thines M."/>
            <person name="Stinear T.P."/>
            <person name="Bode H.B."/>
        </authorList>
    </citation>
    <scope>NUCLEOTIDE SEQUENCE [LARGE SCALE GENOMIC DNA]</scope>
    <source>
        <strain evidence="2">PB45.5</strain>
    </source>
</reference>
<evidence type="ECO:0000313" key="2">
    <source>
        <dbReference type="Proteomes" id="UP000092665"/>
    </source>
</evidence>
<comment type="caution">
    <text evidence="1">The sequence shown here is derived from an EMBL/GenBank/DDBJ whole genome shotgun (WGS) entry which is preliminary data.</text>
</comment>
<evidence type="ECO:0000313" key="1">
    <source>
        <dbReference type="EMBL" id="OCA52786.1"/>
    </source>
</evidence>
<organism evidence="1 2">
    <name type="scientific">Photorhabdus namnaonensis</name>
    <dbReference type="NCBI Taxonomy" id="1851568"/>
    <lineage>
        <taxon>Bacteria</taxon>
        <taxon>Pseudomonadati</taxon>
        <taxon>Pseudomonadota</taxon>
        <taxon>Gammaproteobacteria</taxon>
        <taxon>Enterobacterales</taxon>
        <taxon>Morganellaceae</taxon>
        <taxon>Photorhabdus</taxon>
    </lineage>
</organism>
<gene>
    <name evidence="1" type="ORF">Phpb_04172</name>
</gene>
<dbReference type="EMBL" id="LOIC01000089">
    <property type="protein sequence ID" value="OCA52786.1"/>
    <property type="molecule type" value="Genomic_DNA"/>
</dbReference>
<dbReference type="RefSeq" id="WP_165603327.1">
    <property type="nucleotide sequence ID" value="NZ_CAWMQN010000089.1"/>
</dbReference>
<dbReference type="AlphaFoldDB" id="A0A1B8YCC9"/>
<keyword evidence="2" id="KW-1185">Reference proteome</keyword>
<dbReference type="Proteomes" id="UP000092665">
    <property type="component" value="Unassembled WGS sequence"/>
</dbReference>
<name>A0A1B8YCC9_9GAMM</name>
<sequence>MSEPKENEIFIHPEYDELGLPLEDNLNEVLNKHLRLLAKSAVNPRPMRAVI</sequence>